<dbReference type="InterPro" id="IPR058533">
    <property type="entry name" value="Cation_efflux_TM"/>
</dbReference>
<dbReference type="RefSeq" id="WP_159524150.1">
    <property type="nucleotide sequence ID" value="NZ_CP053642.1"/>
</dbReference>
<dbReference type="AlphaFoldDB" id="A0A6M8B7T1"/>
<feature type="domain" description="Cation efflux protein transmembrane" evidence="7">
    <location>
        <begin position="11"/>
        <end position="220"/>
    </location>
</feature>
<dbReference type="KEGG" id="amam:HPC72_07770"/>
<organism evidence="8 9">
    <name type="scientific">Actinomyces marmotae</name>
    <dbReference type="NCBI Taxonomy" id="2737173"/>
    <lineage>
        <taxon>Bacteria</taxon>
        <taxon>Bacillati</taxon>
        <taxon>Actinomycetota</taxon>
        <taxon>Actinomycetes</taxon>
        <taxon>Actinomycetales</taxon>
        <taxon>Actinomycetaceae</taxon>
        <taxon>Actinomyces</taxon>
    </lineage>
</organism>
<dbReference type="InterPro" id="IPR027469">
    <property type="entry name" value="Cation_efflux_TMD_sf"/>
</dbReference>
<dbReference type="InterPro" id="IPR002524">
    <property type="entry name" value="Cation_efflux"/>
</dbReference>
<evidence type="ECO:0000256" key="2">
    <source>
        <dbReference type="ARBA" id="ARBA00022448"/>
    </source>
</evidence>
<feature type="transmembrane region" description="Helical" evidence="6">
    <location>
        <begin position="162"/>
        <end position="182"/>
    </location>
</feature>
<keyword evidence="9" id="KW-1185">Reference proteome</keyword>
<dbReference type="NCBIfam" id="TIGR01297">
    <property type="entry name" value="CDF"/>
    <property type="match status" value="1"/>
</dbReference>
<keyword evidence="4 6" id="KW-1133">Transmembrane helix</keyword>
<dbReference type="SUPFAM" id="SSF161111">
    <property type="entry name" value="Cation efflux protein transmembrane domain-like"/>
    <property type="match status" value="1"/>
</dbReference>
<gene>
    <name evidence="8" type="ORF">HPC72_07770</name>
</gene>
<comment type="subcellular location">
    <subcellularLocation>
        <location evidence="1">Membrane</location>
        <topology evidence="1">Multi-pass membrane protein</topology>
    </subcellularLocation>
</comment>
<feature type="transmembrane region" description="Helical" evidence="6">
    <location>
        <begin position="12"/>
        <end position="31"/>
    </location>
</feature>
<feature type="transmembrane region" description="Helical" evidence="6">
    <location>
        <begin position="194"/>
        <end position="213"/>
    </location>
</feature>
<dbReference type="PANTHER" id="PTHR13414">
    <property type="entry name" value="HUEL-CATION TRANSPORTER"/>
    <property type="match status" value="1"/>
</dbReference>
<evidence type="ECO:0000256" key="1">
    <source>
        <dbReference type="ARBA" id="ARBA00004141"/>
    </source>
</evidence>
<evidence type="ECO:0000313" key="8">
    <source>
        <dbReference type="EMBL" id="QKD80126.1"/>
    </source>
</evidence>
<keyword evidence="2" id="KW-0813">Transport</keyword>
<dbReference type="GO" id="GO:0008324">
    <property type="term" value="F:monoatomic cation transmembrane transporter activity"/>
    <property type="evidence" value="ECO:0007669"/>
    <property type="project" value="InterPro"/>
</dbReference>
<evidence type="ECO:0000259" key="7">
    <source>
        <dbReference type="Pfam" id="PF01545"/>
    </source>
</evidence>
<dbReference type="GO" id="GO:0016020">
    <property type="term" value="C:membrane"/>
    <property type="evidence" value="ECO:0007669"/>
    <property type="project" value="UniProtKB-SubCell"/>
</dbReference>
<evidence type="ECO:0000256" key="5">
    <source>
        <dbReference type="ARBA" id="ARBA00023136"/>
    </source>
</evidence>
<evidence type="ECO:0000256" key="6">
    <source>
        <dbReference type="SAM" id="Phobius"/>
    </source>
</evidence>
<feature type="transmembrane region" description="Helical" evidence="6">
    <location>
        <begin position="78"/>
        <end position="101"/>
    </location>
</feature>
<keyword evidence="5 6" id="KW-0472">Membrane</keyword>
<dbReference type="Gene3D" id="1.20.1510.10">
    <property type="entry name" value="Cation efflux protein transmembrane domain"/>
    <property type="match status" value="1"/>
</dbReference>
<dbReference type="Proteomes" id="UP000504752">
    <property type="component" value="Chromosome"/>
</dbReference>
<evidence type="ECO:0000256" key="3">
    <source>
        <dbReference type="ARBA" id="ARBA00022692"/>
    </source>
</evidence>
<accession>A0A6M8B7T1</accession>
<dbReference type="InterPro" id="IPR040177">
    <property type="entry name" value="SLC30A9"/>
</dbReference>
<feature type="transmembrane region" description="Helical" evidence="6">
    <location>
        <begin position="113"/>
        <end position="136"/>
    </location>
</feature>
<evidence type="ECO:0000256" key="4">
    <source>
        <dbReference type="ARBA" id="ARBA00022989"/>
    </source>
</evidence>
<dbReference type="GO" id="GO:0006829">
    <property type="term" value="P:zinc ion transport"/>
    <property type="evidence" value="ECO:0007669"/>
    <property type="project" value="InterPro"/>
</dbReference>
<evidence type="ECO:0000313" key="9">
    <source>
        <dbReference type="Proteomes" id="UP000504752"/>
    </source>
</evidence>
<name>A0A6M8B7T1_9ACTO</name>
<keyword evidence="3 6" id="KW-0812">Transmembrane</keyword>
<reference evidence="8 9" key="1">
    <citation type="submission" date="2020-05" db="EMBL/GenBank/DDBJ databases">
        <title>Actinomyces sp. zg-325.</title>
        <authorList>
            <person name="Yang C."/>
        </authorList>
    </citation>
    <scope>NUCLEOTIDE SEQUENCE [LARGE SCALE GENOMIC DNA]</scope>
    <source>
        <strain evidence="9">zg-325</strain>
    </source>
</reference>
<dbReference type="PANTHER" id="PTHR13414:SF9">
    <property type="entry name" value="PROTON-COUPLED ZINC ANTIPORTER SLC30A9, MITOCHONDRIAL"/>
    <property type="match status" value="1"/>
</dbReference>
<dbReference type="EMBL" id="CP053642">
    <property type="protein sequence ID" value="QKD80126.1"/>
    <property type="molecule type" value="Genomic_DNA"/>
</dbReference>
<dbReference type="Pfam" id="PF01545">
    <property type="entry name" value="Cation_efflux"/>
    <property type="match status" value="1"/>
</dbReference>
<sequence>MAHDHSGGKAIIAALAANVGIAVTKAVAWLLTGSSSMLAESVHSLADSGNQAILLLGGKRARRQADEQHQFGYGSSRYLAAFIVSIVLFTLGGLFALYEAWEKFSHPRAIDSWHWVPVAVLVVSIGLEGFSLRTALREARAARGSRGLLSYIRDSRSPEIPLVLLEDIGALVGLVLALGGVSMTLLTGDGRWDAIGSASIGLLLVVIALFLAFEMSSLLLGEAAAPEHRDAILAAIPGGALESVVYLRTIHTGPETLLVAAKVAVPTGATGAAIAESINAAEARVREALPGLSATIFLEPDIRRA</sequence>
<protein>
    <submittedName>
        <fullName evidence="8">Cation diffusion facilitator family transporter</fullName>
    </submittedName>
</protein>
<proteinExistence type="predicted"/>